<dbReference type="InterPro" id="IPR050416">
    <property type="entry name" value="FAD-linked_Oxidoreductase"/>
</dbReference>
<sequence length="525" mass="56166">MHSLLLSALLPLASAGASLFPRAANFTDPGTVCNLLKQQFANITYLPSDPGYEAETQVAWDASSWQTPACVFAPRNANDLSRAVTLFSNTSTLFAMRGGGHMPIPGAATINSTGVQISSSNLKTLELSEDKQTMSIGPGPRWGDVFQYMDGTNLTIIGGRLPPVGVPGLLLGGGISYFSNAHGLASSEGKIKAYECVLANGTIALVTASSAYSDLYWALQGGGNSFALVTRFDLQTFPLESALRAEATFVDAPETKDLYLDALLDMTLTGDVDTRAAVIPVARWGPGSTVPSYETTLLYNGTEAPSTGPFTAFYNGALESVNASSTMKPLSLAAYAKVLGPAFAAGGPGFGFRQRFRVVSTKATREAMDIVHDTWFAKLQSTDMANRIPGFFAGLAYNSVTRTFAERSQGMPMAIAPIAQFWVEEAVSWSDAADDAEVEQFIKDVNVEIETLLGEKDLSLPYVYLNDANKDQPVFEGYGKENVERLQGIREKYDPEGVFTVLMPGGFKVAGVEVEDVGEDCEEGI</sequence>
<evidence type="ECO:0000256" key="5">
    <source>
        <dbReference type="SAM" id="SignalP"/>
    </source>
</evidence>
<dbReference type="InterPro" id="IPR036318">
    <property type="entry name" value="FAD-bd_PCMH-like_sf"/>
</dbReference>
<evidence type="ECO:0000313" key="7">
    <source>
        <dbReference type="EMBL" id="KAF1994899.1"/>
    </source>
</evidence>
<dbReference type="Proteomes" id="UP000799779">
    <property type="component" value="Unassembled WGS sequence"/>
</dbReference>
<gene>
    <name evidence="7" type="ORF">P154DRAFT_581335</name>
</gene>
<proteinExistence type="inferred from homology"/>
<protein>
    <submittedName>
        <fullName evidence="7">FAD-binding domain-containing protein</fullName>
    </submittedName>
</protein>
<dbReference type="InterPro" id="IPR012951">
    <property type="entry name" value="BBE"/>
</dbReference>
<keyword evidence="4" id="KW-0560">Oxidoreductase</keyword>
<comment type="similarity">
    <text evidence="1">Belongs to the oxygen-dependent FAD-linked oxidoreductase family.</text>
</comment>
<dbReference type="Pfam" id="PF01565">
    <property type="entry name" value="FAD_binding_4"/>
    <property type="match status" value="1"/>
</dbReference>
<dbReference type="Gene3D" id="3.30.465.10">
    <property type="match status" value="1"/>
</dbReference>
<accession>A0A6A5W1W2</accession>
<keyword evidence="2" id="KW-0285">Flavoprotein</keyword>
<dbReference type="GO" id="GO:0016491">
    <property type="term" value="F:oxidoreductase activity"/>
    <property type="evidence" value="ECO:0007669"/>
    <property type="project" value="UniProtKB-KW"/>
</dbReference>
<keyword evidence="8" id="KW-1185">Reference proteome</keyword>
<evidence type="ECO:0000256" key="2">
    <source>
        <dbReference type="ARBA" id="ARBA00022630"/>
    </source>
</evidence>
<evidence type="ECO:0000256" key="3">
    <source>
        <dbReference type="ARBA" id="ARBA00022827"/>
    </source>
</evidence>
<dbReference type="SUPFAM" id="SSF56176">
    <property type="entry name" value="FAD-binding/transporter-associated domain-like"/>
    <property type="match status" value="1"/>
</dbReference>
<dbReference type="PANTHER" id="PTHR42973:SF54">
    <property type="entry name" value="FAD-BINDING PCMH-TYPE DOMAIN-CONTAINING PROTEIN"/>
    <property type="match status" value="1"/>
</dbReference>
<dbReference type="Pfam" id="PF08031">
    <property type="entry name" value="BBE"/>
    <property type="match status" value="1"/>
</dbReference>
<organism evidence="7 8">
    <name type="scientific">Amniculicola lignicola CBS 123094</name>
    <dbReference type="NCBI Taxonomy" id="1392246"/>
    <lineage>
        <taxon>Eukaryota</taxon>
        <taxon>Fungi</taxon>
        <taxon>Dikarya</taxon>
        <taxon>Ascomycota</taxon>
        <taxon>Pezizomycotina</taxon>
        <taxon>Dothideomycetes</taxon>
        <taxon>Pleosporomycetidae</taxon>
        <taxon>Pleosporales</taxon>
        <taxon>Amniculicolaceae</taxon>
        <taxon>Amniculicola</taxon>
    </lineage>
</organism>
<keyword evidence="3" id="KW-0274">FAD</keyword>
<name>A0A6A5W1W2_9PLEO</name>
<feature type="signal peptide" evidence="5">
    <location>
        <begin position="1"/>
        <end position="15"/>
    </location>
</feature>
<dbReference type="EMBL" id="ML977649">
    <property type="protein sequence ID" value="KAF1994899.1"/>
    <property type="molecule type" value="Genomic_DNA"/>
</dbReference>
<feature type="chain" id="PRO_5025682644" evidence="5">
    <location>
        <begin position="16"/>
        <end position="525"/>
    </location>
</feature>
<dbReference type="GO" id="GO:0071949">
    <property type="term" value="F:FAD binding"/>
    <property type="evidence" value="ECO:0007669"/>
    <property type="project" value="InterPro"/>
</dbReference>
<keyword evidence="5" id="KW-0732">Signal</keyword>
<dbReference type="OrthoDB" id="2151789at2759"/>
<dbReference type="PROSITE" id="PS51387">
    <property type="entry name" value="FAD_PCMH"/>
    <property type="match status" value="1"/>
</dbReference>
<dbReference type="InterPro" id="IPR006094">
    <property type="entry name" value="Oxid_FAD_bind_N"/>
</dbReference>
<dbReference type="AlphaFoldDB" id="A0A6A5W1W2"/>
<evidence type="ECO:0000256" key="4">
    <source>
        <dbReference type="ARBA" id="ARBA00023002"/>
    </source>
</evidence>
<evidence type="ECO:0000313" key="8">
    <source>
        <dbReference type="Proteomes" id="UP000799779"/>
    </source>
</evidence>
<feature type="domain" description="FAD-binding PCMH-type" evidence="6">
    <location>
        <begin position="64"/>
        <end position="239"/>
    </location>
</feature>
<reference evidence="7" key="1">
    <citation type="journal article" date="2020" name="Stud. Mycol.">
        <title>101 Dothideomycetes genomes: a test case for predicting lifestyles and emergence of pathogens.</title>
        <authorList>
            <person name="Haridas S."/>
            <person name="Albert R."/>
            <person name="Binder M."/>
            <person name="Bloem J."/>
            <person name="Labutti K."/>
            <person name="Salamov A."/>
            <person name="Andreopoulos B."/>
            <person name="Baker S."/>
            <person name="Barry K."/>
            <person name="Bills G."/>
            <person name="Bluhm B."/>
            <person name="Cannon C."/>
            <person name="Castanera R."/>
            <person name="Culley D."/>
            <person name="Daum C."/>
            <person name="Ezra D."/>
            <person name="Gonzalez J."/>
            <person name="Henrissat B."/>
            <person name="Kuo A."/>
            <person name="Liang C."/>
            <person name="Lipzen A."/>
            <person name="Lutzoni F."/>
            <person name="Magnuson J."/>
            <person name="Mondo S."/>
            <person name="Nolan M."/>
            <person name="Ohm R."/>
            <person name="Pangilinan J."/>
            <person name="Park H.-J."/>
            <person name="Ramirez L."/>
            <person name="Alfaro M."/>
            <person name="Sun H."/>
            <person name="Tritt A."/>
            <person name="Yoshinaga Y."/>
            <person name="Zwiers L.-H."/>
            <person name="Turgeon B."/>
            <person name="Goodwin S."/>
            <person name="Spatafora J."/>
            <person name="Crous P."/>
            <person name="Grigoriev I."/>
        </authorList>
    </citation>
    <scope>NUCLEOTIDE SEQUENCE</scope>
    <source>
        <strain evidence="7">CBS 123094</strain>
    </source>
</reference>
<evidence type="ECO:0000256" key="1">
    <source>
        <dbReference type="ARBA" id="ARBA00005466"/>
    </source>
</evidence>
<dbReference type="InterPro" id="IPR016169">
    <property type="entry name" value="FAD-bd_PCMH_sub2"/>
</dbReference>
<dbReference type="PANTHER" id="PTHR42973">
    <property type="entry name" value="BINDING OXIDOREDUCTASE, PUTATIVE (AFU_ORTHOLOGUE AFUA_1G17690)-RELATED"/>
    <property type="match status" value="1"/>
</dbReference>
<dbReference type="InterPro" id="IPR016166">
    <property type="entry name" value="FAD-bd_PCMH"/>
</dbReference>
<evidence type="ECO:0000259" key="6">
    <source>
        <dbReference type="PROSITE" id="PS51387"/>
    </source>
</evidence>